<sequence length="296" mass="31804">MTTVHHPLSSLGPLHPAQAPAITPAAPIAERIRITVHDPHDHEAPAILHRPRSYNAREVRGAAVILISGAGGGVSGPSGIYPSLADKLTLHLSIPVMRLDYREPARTRYCTADVLAAMDYLTQQYQSTRFVLVGWSFGGSPCFTVAAREPERVVGVATVASQTAMTSGISKLSPRPLLLLHGTGDTVLSVRCSVALYGQYGSEGGSRELKTFPGDDHGLSQNAEEAERWILMFAGRALGFQERLRGVGGGDGGLGKSWAGGWEERLHSMQEGRDLENGEAMSIFYMVNHIASPTIR</sequence>
<name>A0ACD1GC06_9EURO</name>
<dbReference type="EMBL" id="KZ825335">
    <property type="protein sequence ID" value="RAH46651.1"/>
    <property type="molecule type" value="Genomic_DNA"/>
</dbReference>
<dbReference type="Proteomes" id="UP000249057">
    <property type="component" value="Unassembled WGS sequence"/>
</dbReference>
<evidence type="ECO:0000313" key="1">
    <source>
        <dbReference type="EMBL" id="RAH46651.1"/>
    </source>
</evidence>
<protein>
    <submittedName>
        <fullName evidence="1">Alpha/beta-hydrolase</fullName>
    </submittedName>
</protein>
<evidence type="ECO:0000313" key="2">
    <source>
        <dbReference type="Proteomes" id="UP000249057"/>
    </source>
</evidence>
<reference evidence="1" key="1">
    <citation type="submission" date="2018-02" db="EMBL/GenBank/DDBJ databases">
        <title>The genomes of Aspergillus section Nigri reveals drivers in fungal speciation.</title>
        <authorList>
            <consortium name="DOE Joint Genome Institute"/>
            <person name="Vesth T.C."/>
            <person name="Nybo J."/>
            <person name="Theobald S."/>
            <person name="Brandl J."/>
            <person name="Frisvad J.C."/>
            <person name="Nielsen K.F."/>
            <person name="Lyhne E.K."/>
            <person name="Kogle M.E."/>
            <person name="Kuo A."/>
            <person name="Riley R."/>
            <person name="Clum A."/>
            <person name="Nolan M."/>
            <person name="Lipzen A."/>
            <person name="Salamov A."/>
            <person name="Henrissat B."/>
            <person name="Wiebenga A."/>
            <person name="De vries R.P."/>
            <person name="Grigoriev I.V."/>
            <person name="Mortensen U.H."/>
            <person name="Andersen M.R."/>
            <person name="Baker S.E."/>
        </authorList>
    </citation>
    <scope>NUCLEOTIDE SEQUENCE</scope>
    <source>
        <strain evidence="1">CBS 621.78</strain>
    </source>
</reference>
<gene>
    <name evidence="1" type="ORF">BO95DRAFT_513654</name>
</gene>
<accession>A0ACD1GC06</accession>
<proteinExistence type="predicted"/>
<organism evidence="1 2">
    <name type="scientific">Aspergillus brunneoviolaceus CBS 621.78</name>
    <dbReference type="NCBI Taxonomy" id="1450534"/>
    <lineage>
        <taxon>Eukaryota</taxon>
        <taxon>Fungi</taxon>
        <taxon>Dikarya</taxon>
        <taxon>Ascomycota</taxon>
        <taxon>Pezizomycotina</taxon>
        <taxon>Eurotiomycetes</taxon>
        <taxon>Eurotiomycetidae</taxon>
        <taxon>Eurotiales</taxon>
        <taxon>Aspergillaceae</taxon>
        <taxon>Aspergillus</taxon>
        <taxon>Aspergillus subgen. Circumdati</taxon>
    </lineage>
</organism>
<keyword evidence="2" id="KW-1185">Reference proteome</keyword>